<feature type="domain" description="DUF4781" evidence="1">
    <location>
        <begin position="99"/>
        <end position="374"/>
    </location>
</feature>
<protein>
    <recommendedName>
        <fullName evidence="1">DUF4781 domain-containing protein</fullName>
    </recommendedName>
</protein>
<name>A0A8K0K3Q5_LADFU</name>
<dbReference type="PANTHER" id="PTHR21115:SF0">
    <property type="entry name" value="GH06117P-RELATED"/>
    <property type="match status" value="1"/>
</dbReference>
<dbReference type="EMBL" id="KZ308339">
    <property type="protein sequence ID" value="KAG8227761.1"/>
    <property type="molecule type" value="Genomic_DNA"/>
</dbReference>
<evidence type="ECO:0000259" key="1">
    <source>
        <dbReference type="Pfam" id="PF16013"/>
    </source>
</evidence>
<dbReference type="OrthoDB" id="6512497at2759"/>
<comment type="caution">
    <text evidence="2">The sequence shown here is derived from an EMBL/GenBank/DDBJ whole genome shotgun (WGS) entry which is preliminary data.</text>
</comment>
<dbReference type="Pfam" id="PF16013">
    <property type="entry name" value="DUF4781"/>
    <property type="match status" value="1"/>
</dbReference>
<dbReference type="AlphaFoldDB" id="A0A8K0K3Q5"/>
<dbReference type="InterPro" id="IPR031962">
    <property type="entry name" value="DUF4781"/>
</dbReference>
<reference evidence="2" key="2">
    <citation type="submission" date="2017-10" db="EMBL/GenBank/DDBJ databases">
        <title>Ladona fulva Genome sequencing and assembly.</title>
        <authorList>
            <person name="Murali S."/>
            <person name="Richards S."/>
            <person name="Bandaranaike D."/>
            <person name="Bellair M."/>
            <person name="Blankenburg K."/>
            <person name="Chao H."/>
            <person name="Dinh H."/>
            <person name="Doddapaneni H."/>
            <person name="Dugan-Rocha S."/>
            <person name="Elkadiri S."/>
            <person name="Gnanaolivu R."/>
            <person name="Hernandez B."/>
            <person name="Skinner E."/>
            <person name="Javaid M."/>
            <person name="Lee S."/>
            <person name="Li M."/>
            <person name="Ming W."/>
            <person name="Munidasa M."/>
            <person name="Muniz J."/>
            <person name="Nguyen L."/>
            <person name="Hughes D."/>
            <person name="Osuji N."/>
            <person name="Pu L.-L."/>
            <person name="Puazo M."/>
            <person name="Qu C."/>
            <person name="Quiroz J."/>
            <person name="Raj R."/>
            <person name="Weissenberger G."/>
            <person name="Xin Y."/>
            <person name="Zou X."/>
            <person name="Han Y."/>
            <person name="Worley K."/>
            <person name="Muzny D."/>
            <person name="Gibbs R."/>
        </authorList>
    </citation>
    <scope>NUCLEOTIDE SEQUENCE</scope>
    <source>
        <strain evidence="2">Sampled in the wild</strain>
    </source>
</reference>
<proteinExistence type="predicted"/>
<gene>
    <name evidence="2" type="ORF">J437_LFUL005767</name>
</gene>
<reference evidence="2" key="1">
    <citation type="submission" date="2013-04" db="EMBL/GenBank/DDBJ databases">
        <authorList>
            <person name="Qu J."/>
            <person name="Murali S.C."/>
            <person name="Bandaranaike D."/>
            <person name="Bellair M."/>
            <person name="Blankenburg K."/>
            <person name="Chao H."/>
            <person name="Dinh H."/>
            <person name="Doddapaneni H."/>
            <person name="Downs B."/>
            <person name="Dugan-Rocha S."/>
            <person name="Elkadiri S."/>
            <person name="Gnanaolivu R.D."/>
            <person name="Hernandez B."/>
            <person name="Javaid M."/>
            <person name="Jayaseelan J.C."/>
            <person name="Lee S."/>
            <person name="Li M."/>
            <person name="Ming W."/>
            <person name="Munidasa M."/>
            <person name="Muniz J."/>
            <person name="Nguyen L."/>
            <person name="Ongeri F."/>
            <person name="Osuji N."/>
            <person name="Pu L.-L."/>
            <person name="Puazo M."/>
            <person name="Qu C."/>
            <person name="Quiroz J."/>
            <person name="Raj R."/>
            <person name="Weissenberger G."/>
            <person name="Xin Y."/>
            <person name="Zou X."/>
            <person name="Han Y."/>
            <person name="Richards S."/>
            <person name="Worley K."/>
            <person name="Muzny D."/>
            <person name="Gibbs R."/>
        </authorList>
    </citation>
    <scope>NUCLEOTIDE SEQUENCE</scope>
    <source>
        <strain evidence="2">Sampled in the wild</strain>
    </source>
</reference>
<evidence type="ECO:0000313" key="2">
    <source>
        <dbReference type="EMBL" id="KAG8227761.1"/>
    </source>
</evidence>
<keyword evidence="3" id="KW-1185">Reference proteome</keyword>
<sequence>MFGEPKEEEKPKNKDDIKGKKENAVFIDEELKAYYEHGLKTGYTKQQRETIRKICDKIYETVNSKEILIAFLFVIGKSGSGSFIKSFFRVTPHPIRKVYFIDNVCRVYENWEGYKNNNKLPAAQVLYPASGIYDSNINGEVLVEYAETPASSIAAKALVVGDTGVGITSLVAAGVGVASIFFPPVAPVAAAAAWAATGCGIYGASRGSYNLYDRSKHAESISLTDSEARNCWLSVVGSAFGAGSGIAMKGMVTAVAQGRVVGTAGQVLVNFLNFGSLTVNGIGIANHLADLVDKQRNNELTAMDVLQFGTSVLFFTNSALTAKTAASVIKQVQNDTLFKLTSDLSKRRTRAFNKLVKNSGGDGTMENRARIIKGIANVGSKDEFFRMTLRAQKQGHRQSTSTVLDGKGMFVVGGQAYVDTDIHLLTHQKMNPSNTNSIPSSQFYSPPKSPKVYDKTLPIAKLINCICYKNNKQFILLASNVKILLEDFEDILARMFIFHFPSDDGSSFPSCRVISFIDSSARMARSKGYKTKEEFIVTANYLCTEIKYKLAKMESHYQKERAKAMKLLGENFNESEFAYTQGIEDINQRESYFLKKIVDGLTVSNDYLEDI</sequence>
<evidence type="ECO:0000313" key="3">
    <source>
        <dbReference type="Proteomes" id="UP000792457"/>
    </source>
</evidence>
<organism evidence="2 3">
    <name type="scientific">Ladona fulva</name>
    <name type="common">Scarce chaser dragonfly</name>
    <name type="synonym">Libellula fulva</name>
    <dbReference type="NCBI Taxonomy" id="123851"/>
    <lineage>
        <taxon>Eukaryota</taxon>
        <taxon>Metazoa</taxon>
        <taxon>Ecdysozoa</taxon>
        <taxon>Arthropoda</taxon>
        <taxon>Hexapoda</taxon>
        <taxon>Insecta</taxon>
        <taxon>Pterygota</taxon>
        <taxon>Palaeoptera</taxon>
        <taxon>Odonata</taxon>
        <taxon>Epiprocta</taxon>
        <taxon>Anisoptera</taxon>
        <taxon>Libelluloidea</taxon>
        <taxon>Libellulidae</taxon>
        <taxon>Ladona</taxon>
    </lineage>
</organism>
<accession>A0A8K0K3Q5</accession>
<dbReference type="Proteomes" id="UP000792457">
    <property type="component" value="Unassembled WGS sequence"/>
</dbReference>
<dbReference type="PANTHER" id="PTHR21115">
    <property type="entry name" value="GH06117P-RELATED"/>
    <property type="match status" value="1"/>
</dbReference>